<dbReference type="GO" id="GO:0005774">
    <property type="term" value="C:vacuolar membrane"/>
    <property type="evidence" value="ECO:0007669"/>
    <property type="project" value="TreeGrafter"/>
</dbReference>
<evidence type="ECO:0000256" key="2">
    <source>
        <dbReference type="ARBA" id="ARBA00022692"/>
    </source>
</evidence>
<keyword evidence="8" id="KW-1185">Reference proteome</keyword>
<dbReference type="EMBL" id="NCKW01000664">
    <property type="protein sequence ID" value="POM80164.1"/>
    <property type="molecule type" value="Genomic_DNA"/>
</dbReference>
<evidence type="ECO:0000256" key="1">
    <source>
        <dbReference type="ARBA" id="ARBA00004141"/>
    </source>
</evidence>
<feature type="transmembrane region" description="Helical" evidence="5">
    <location>
        <begin position="188"/>
        <end position="209"/>
    </location>
</feature>
<feature type="domain" description="Amino acid transporter transmembrane" evidence="6">
    <location>
        <begin position="31"/>
        <end position="209"/>
    </location>
</feature>
<organism evidence="7 8">
    <name type="scientific">Phytophthora palmivora</name>
    <dbReference type="NCBI Taxonomy" id="4796"/>
    <lineage>
        <taxon>Eukaryota</taxon>
        <taxon>Sar</taxon>
        <taxon>Stramenopiles</taxon>
        <taxon>Oomycota</taxon>
        <taxon>Peronosporomycetes</taxon>
        <taxon>Peronosporales</taxon>
        <taxon>Peronosporaceae</taxon>
        <taxon>Phytophthora</taxon>
    </lineage>
</organism>
<evidence type="ECO:0000256" key="3">
    <source>
        <dbReference type="ARBA" id="ARBA00022989"/>
    </source>
</evidence>
<proteinExistence type="predicted"/>
<keyword evidence="4 5" id="KW-0472">Membrane</keyword>
<dbReference type="PANTHER" id="PTHR22950">
    <property type="entry name" value="AMINO ACID TRANSPORTER"/>
    <property type="match status" value="1"/>
</dbReference>
<dbReference type="OrthoDB" id="123457at2759"/>
<dbReference type="GO" id="GO:0015179">
    <property type="term" value="F:L-amino acid transmembrane transporter activity"/>
    <property type="evidence" value="ECO:0007669"/>
    <property type="project" value="TreeGrafter"/>
</dbReference>
<comment type="caution">
    <text evidence="7">The sequence shown here is derived from an EMBL/GenBank/DDBJ whole genome shotgun (WGS) entry which is preliminary data.</text>
</comment>
<reference evidence="7 8" key="1">
    <citation type="journal article" date="2017" name="Genome Biol. Evol.">
        <title>Phytophthora megakarya and P. palmivora, closely related causal agents of cacao black pod rot, underwent increases in genome sizes and gene numbers by different mechanisms.</title>
        <authorList>
            <person name="Ali S.S."/>
            <person name="Shao J."/>
            <person name="Lary D.J."/>
            <person name="Kronmiller B."/>
            <person name="Shen D."/>
            <person name="Strem M.D."/>
            <person name="Amoako-Attah I."/>
            <person name="Akrofi A.Y."/>
            <person name="Begoude B.A."/>
            <person name="Ten Hoopen G.M."/>
            <person name="Coulibaly K."/>
            <person name="Kebe B.I."/>
            <person name="Melnick R.L."/>
            <person name="Guiltinan M.J."/>
            <person name="Tyler B.M."/>
            <person name="Meinhardt L.W."/>
            <person name="Bailey B.A."/>
        </authorList>
    </citation>
    <scope>NUCLEOTIDE SEQUENCE [LARGE SCALE GENOMIC DNA]</scope>
    <source>
        <strain evidence="8">sbr112.9</strain>
    </source>
</reference>
<gene>
    <name evidence="7" type="ORF">PHPALM_2036</name>
</gene>
<evidence type="ECO:0000256" key="5">
    <source>
        <dbReference type="SAM" id="Phobius"/>
    </source>
</evidence>
<evidence type="ECO:0000256" key="4">
    <source>
        <dbReference type="ARBA" id="ARBA00023136"/>
    </source>
</evidence>
<comment type="subcellular location">
    <subcellularLocation>
        <location evidence="1">Membrane</location>
        <topology evidence="1">Multi-pass membrane protein</topology>
    </subcellularLocation>
</comment>
<evidence type="ECO:0000259" key="6">
    <source>
        <dbReference type="Pfam" id="PF01490"/>
    </source>
</evidence>
<name>A0A2P4YQV4_9STRA</name>
<sequence>MSGNLLFSVVNTSDPYATTTLGFIADRGAVVMAFLFMQMHLSIAFSTFLHPAFYMFERMLLGMHKVEPINFDAEEKMSYINSSTPAADLESNQQRPSRVQVSVRQSTTNTMIADEDLSEYKGGANVMRYIAMRIALITVLVVLSILLRSHFLDLVDFTGATFITLSSLIVPLMFYIKVFWTKVPAWEKLMCVTVATICTVCGIYVMIYAGKNLFNPDEHDEATFPYCSTEFQEEPYYIRNETS</sequence>
<protein>
    <submittedName>
        <fullName evidence="7">Amino Acid/Auxin Permease (AAAP) Family</fullName>
    </submittedName>
</protein>
<dbReference type="PANTHER" id="PTHR22950:SF349">
    <property type="entry name" value="AMINO ACID TRANSPORTER TRANSMEMBRANE DOMAIN-CONTAINING PROTEIN"/>
    <property type="match status" value="1"/>
</dbReference>
<accession>A0A2P4YQV4</accession>
<keyword evidence="2 5" id="KW-0812">Transmembrane</keyword>
<evidence type="ECO:0000313" key="7">
    <source>
        <dbReference type="EMBL" id="POM80164.1"/>
    </source>
</evidence>
<dbReference type="AlphaFoldDB" id="A0A2P4YQV4"/>
<evidence type="ECO:0000313" key="8">
    <source>
        <dbReference type="Proteomes" id="UP000237271"/>
    </source>
</evidence>
<dbReference type="Proteomes" id="UP000237271">
    <property type="component" value="Unassembled WGS sequence"/>
</dbReference>
<feature type="transmembrane region" description="Helical" evidence="5">
    <location>
        <begin position="29"/>
        <end position="56"/>
    </location>
</feature>
<feature type="transmembrane region" description="Helical" evidence="5">
    <location>
        <begin position="130"/>
        <end position="151"/>
    </location>
</feature>
<keyword evidence="3 5" id="KW-1133">Transmembrane helix</keyword>
<dbReference type="InterPro" id="IPR013057">
    <property type="entry name" value="AA_transpt_TM"/>
</dbReference>
<dbReference type="Pfam" id="PF01490">
    <property type="entry name" value="Aa_trans"/>
    <property type="match status" value="1"/>
</dbReference>
<feature type="transmembrane region" description="Helical" evidence="5">
    <location>
        <begin position="157"/>
        <end position="176"/>
    </location>
</feature>